<evidence type="ECO:0000256" key="1">
    <source>
        <dbReference type="SAM" id="MobiDB-lite"/>
    </source>
</evidence>
<dbReference type="STRING" id="326424.FRAAL0643"/>
<name>Q0RSY7_FRAAA</name>
<evidence type="ECO:0000313" key="2">
    <source>
        <dbReference type="EMBL" id="CAJ59317.1"/>
    </source>
</evidence>
<feature type="region of interest" description="Disordered" evidence="1">
    <location>
        <begin position="101"/>
        <end position="137"/>
    </location>
</feature>
<feature type="region of interest" description="Disordered" evidence="1">
    <location>
        <begin position="1"/>
        <end position="62"/>
    </location>
</feature>
<keyword evidence="3" id="KW-1185">Reference proteome</keyword>
<feature type="compositionally biased region" description="Low complexity" evidence="1">
    <location>
        <begin position="1"/>
        <end position="13"/>
    </location>
</feature>
<proteinExistence type="predicted"/>
<reference evidence="2 3" key="1">
    <citation type="journal article" date="2007" name="Genome Res.">
        <title>Genome characteristics of facultatively symbiotic Frankia sp. strains reflect host range and host plant biogeography.</title>
        <authorList>
            <person name="Normand P."/>
            <person name="Lapierre P."/>
            <person name="Tisa L.S."/>
            <person name="Gogarten J.P."/>
            <person name="Alloisio N."/>
            <person name="Bagnarol E."/>
            <person name="Bassi C.A."/>
            <person name="Berry A.M."/>
            <person name="Bickhart D.M."/>
            <person name="Choisne N."/>
            <person name="Couloux A."/>
            <person name="Cournoyer B."/>
            <person name="Cruveiller S."/>
            <person name="Daubin V."/>
            <person name="Demange N."/>
            <person name="Francino M.P."/>
            <person name="Goltsman E."/>
            <person name="Huang Y."/>
            <person name="Kopp O.R."/>
            <person name="Labarre L."/>
            <person name="Lapidus A."/>
            <person name="Lavire C."/>
            <person name="Marechal J."/>
            <person name="Martinez M."/>
            <person name="Mastronunzio J.E."/>
            <person name="Mullin B.C."/>
            <person name="Niemann J."/>
            <person name="Pujic P."/>
            <person name="Rawnsley T."/>
            <person name="Rouy Z."/>
            <person name="Schenowitz C."/>
            <person name="Sellstedt A."/>
            <person name="Tavares F."/>
            <person name="Tomkins J.P."/>
            <person name="Vallenet D."/>
            <person name="Valverde C."/>
            <person name="Wall L.G."/>
            <person name="Wang Y."/>
            <person name="Medigue C."/>
            <person name="Benson D.R."/>
        </authorList>
    </citation>
    <scope>NUCLEOTIDE SEQUENCE [LARGE SCALE GENOMIC DNA]</scope>
    <source>
        <strain evidence="3">DSM 45986 / CECT 9034 / ACN14a</strain>
    </source>
</reference>
<protein>
    <submittedName>
        <fullName evidence="2">Uncharacterized protein</fullName>
    </submittedName>
</protein>
<evidence type="ECO:0000313" key="3">
    <source>
        <dbReference type="Proteomes" id="UP000000657"/>
    </source>
</evidence>
<dbReference type="KEGG" id="fal:FRAAL0643"/>
<sequence>MRGRPAPGRPSRPGRQDDPNGAAGHSYPDDADPLGDRGPRIGRKSPQTTQGVLCTRKPGKGSRSIAHFRYQLTAVTYPYDGLHPALPVGYRYQPCRSNRVSCPPLGAVPRSPTRQGSTCPRLTPSGERPPSCPSGAT</sequence>
<dbReference type="HOGENOM" id="CLU_1862238_0_0_11"/>
<organism evidence="2 3">
    <name type="scientific">Frankia alni (strain DSM 45986 / CECT 9034 / ACN14a)</name>
    <dbReference type="NCBI Taxonomy" id="326424"/>
    <lineage>
        <taxon>Bacteria</taxon>
        <taxon>Bacillati</taxon>
        <taxon>Actinomycetota</taxon>
        <taxon>Actinomycetes</taxon>
        <taxon>Frankiales</taxon>
        <taxon>Frankiaceae</taxon>
        <taxon>Frankia</taxon>
    </lineage>
</organism>
<dbReference type="Proteomes" id="UP000000657">
    <property type="component" value="Chromosome"/>
</dbReference>
<dbReference type="EMBL" id="CT573213">
    <property type="protein sequence ID" value="CAJ59317.1"/>
    <property type="molecule type" value="Genomic_DNA"/>
</dbReference>
<accession>Q0RSY7</accession>
<gene>
    <name evidence="2" type="ordered locus">FRAAL0643</name>
</gene>
<dbReference type="AlphaFoldDB" id="Q0RSY7"/>